<sequence length="124" mass="14025">MSDLDHRGGVKEVNLVVRHLKLEGITAENKQIIIDEIDQIIGIDSVSYDDESSTLNVAYDATHCNLDGIEEHIEAHGAELSHGWWTRFKEGYYKYVDQNVKDNDENEPVPRNSLPKALPGSKKH</sequence>
<protein>
    <submittedName>
        <fullName evidence="2">Cation transporter</fullName>
    </submittedName>
</protein>
<comment type="caution">
    <text evidence="2">The sequence shown here is derived from an EMBL/GenBank/DDBJ whole genome shotgun (WGS) entry which is preliminary data.</text>
</comment>
<accession>A0A3S0IIX7</accession>
<evidence type="ECO:0000313" key="2">
    <source>
        <dbReference type="EMBL" id="RTR33556.1"/>
    </source>
</evidence>
<evidence type="ECO:0000313" key="3">
    <source>
        <dbReference type="Proteomes" id="UP000282060"/>
    </source>
</evidence>
<dbReference type="OrthoDB" id="5822659at2"/>
<dbReference type="Proteomes" id="UP000282060">
    <property type="component" value="Unassembled WGS sequence"/>
</dbReference>
<dbReference type="EMBL" id="RXNV01000002">
    <property type="protein sequence ID" value="RTR33556.1"/>
    <property type="molecule type" value="Genomic_DNA"/>
</dbReference>
<gene>
    <name evidence="2" type="ORF">EKG39_07485</name>
</gene>
<organism evidence="2 3">
    <name type="scientific">Shewanella atlantica</name>
    <dbReference type="NCBI Taxonomy" id="271099"/>
    <lineage>
        <taxon>Bacteria</taxon>
        <taxon>Pseudomonadati</taxon>
        <taxon>Pseudomonadota</taxon>
        <taxon>Gammaproteobacteria</taxon>
        <taxon>Alteromonadales</taxon>
        <taxon>Shewanellaceae</taxon>
        <taxon>Shewanella</taxon>
    </lineage>
</organism>
<reference evidence="2 3" key="1">
    <citation type="submission" date="2018-12" db="EMBL/GenBank/DDBJ databases">
        <authorList>
            <person name="Yu L."/>
        </authorList>
    </citation>
    <scope>NUCLEOTIDE SEQUENCE [LARGE SCALE GENOMIC DNA]</scope>
    <source>
        <strain evidence="2 3">HAW-EB5</strain>
    </source>
</reference>
<dbReference type="RefSeq" id="WP_012142513.1">
    <property type="nucleotide sequence ID" value="NZ_RXNV01000002.1"/>
</dbReference>
<keyword evidence="3" id="KW-1185">Reference proteome</keyword>
<evidence type="ECO:0000256" key="1">
    <source>
        <dbReference type="SAM" id="MobiDB-lite"/>
    </source>
</evidence>
<proteinExistence type="predicted"/>
<feature type="region of interest" description="Disordered" evidence="1">
    <location>
        <begin position="100"/>
        <end position="124"/>
    </location>
</feature>
<name>A0A3S0IIX7_9GAMM</name>
<dbReference type="AlphaFoldDB" id="A0A3S0IIX7"/>